<dbReference type="Proteomes" id="UP001460270">
    <property type="component" value="Unassembled WGS sequence"/>
</dbReference>
<gene>
    <name evidence="2" type="ORF">WMY93_027470</name>
</gene>
<evidence type="ECO:0000313" key="3">
    <source>
        <dbReference type="Proteomes" id="UP001460270"/>
    </source>
</evidence>
<name>A0AAW0MXD5_9GOBI</name>
<keyword evidence="3" id="KW-1185">Reference proteome</keyword>
<proteinExistence type="predicted"/>
<feature type="compositionally biased region" description="Basic and acidic residues" evidence="1">
    <location>
        <begin position="33"/>
        <end position="48"/>
    </location>
</feature>
<organism evidence="2 3">
    <name type="scientific">Mugilogobius chulae</name>
    <name type="common">yellowstripe goby</name>
    <dbReference type="NCBI Taxonomy" id="88201"/>
    <lineage>
        <taxon>Eukaryota</taxon>
        <taxon>Metazoa</taxon>
        <taxon>Chordata</taxon>
        <taxon>Craniata</taxon>
        <taxon>Vertebrata</taxon>
        <taxon>Euteleostomi</taxon>
        <taxon>Actinopterygii</taxon>
        <taxon>Neopterygii</taxon>
        <taxon>Teleostei</taxon>
        <taxon>Neoteleostei</taxon>
        <taxon>Acanthomorphata</taxon>
        <taxon>Gobiaria</taxon>
        <taxon>Gobiiformes</taxon>
        <taxon>Gobioidei</taxon>
        <taxon>Gobiidae</taxon>
        <taxon>Gobionellinae</taxon>
        <taxon>Mugilogobius</taxon>
    </lineage>
</organism>
<protein>
    <submittedName>
        <fullName evidence="2">Uncharacterized protein</fullName>
    </submittedName>
</protein>
<dbReference type="AlphaFoldDB" id="A0AAW0MXD5"/>
<comment type="caution">
    <text evidence="2">The sequence shown here is derived from an EMBL/GenBank/DDBJ whole genome shotgun (WGS) entry which is preliminary data.</text>
</comment>
<evidence type="ECO:0000256" key="1">
    <source>
        <dbReference type="SAM" id="MobiDB-lite"/>
    </source>
</evidence>
<feature type="region of interest" description="Disordered" evidence="1">
    <location>
        <begin position="22"/>
        <end position="50"/>
    </location>
</feature>
<feature type="region of interest" description="Disordered" evidence="1">
    <location>
        <begin position="74"/>
        <end position="131"/>
    </location>
</feature>
<accession>A0AAW0MXD5</accession>
<sequence>MDEVKTLQFTAVPVKGVQNSSLNLKPELQETPQIKEEPEEHRVKHEEEQLPVSVPEIKIVCVKTEDSTLFERRQTETKNETQENNISLEPHFSSVTEKVETQSHRWTRRLTTTPSRARDRKTPPKKPMRRNTSALFAAKNTASNGICTCT</sequence>
<reference evidence="3" key="1">
    <citation type="submission" date="2024-04" db="EMBL/GenBank/DDBJ databases">
        <title>Salinicola lusitanus LLJ914,a marine bacterium isolated from the Okinawa Trough.</title>
        <authorList>
            <person name="Li J."/>
        </authorList>
    </citation>
    <scope>NUCLEOTIDE SEQUENCE [LARGE SCALE GENOMIC DNA]</scope>
</reference>
<evidence type="ECO:0000313" key="2">
    <source>
        <dbReference type="EMBL" id="KAK7884347.1"/>
    </source>
</evidence>
<dbReference type="EMBL" id="JBBPFD010000020">
    <property type="protein sequence ID" value="KAK7884347.1"/>
    <property type="molecule type" value="Genomic_DNA"/>
</dbReference>